<feature type="transmembrane region" description="Helical" evidence="8">
    <location>
        <begin position="214"/>
        <end position="238"/>
    </location>
</feature>
<dbReference type="InterPro" id="IPR013426">
    <property type="entry name" value="EpsH-like"/>
</dbReference>
<evidence type="ECO:0000256" key="2">
    <source>
        <dbReference type="ARBA" id="ARBA00022475"/>
    </source>
</evidence>
<evidence type="ECO:0000256" key="6">
    <source>
        <dbReference type="ARBA" id="ARBA00022989"/>
    </source>
</evidence>
<evidence type="ECO:0000256" key="7">
    <source>
        <dbReference type="ARBA" id="ARBA00023136"/>
    </source>
</evidence>
<dbReference type="Pfam" id="PF09721">
    <property type="entry name" value="Exosortase_EpsH"/>
    <property type="match status" value="1"/>
</dbReference>
<evidence type="ECO:0000256" key="3">
    <source>
        <dbReference type="ARBA" id="ARBA00022670"/>
    </source>
</evidence>
<dbReference type="GO" id="GO:0005886">
    <property type="term" value="C:plasma membrane"/>
    <property type="evidence" value="ECO:0007669"/>
    <property type="project" value="UniProtKB-SubCell"/>
</dbReference>
<dbReference type="InterPro" id="IPR019127">
    <property type="entry name" value="Exosortase"/>
</dbReference>
<keyword evidence="3" id="KW-0645">Protease</keyword>
<dbReference type="NCBIfam" id="TIGR02602">
    <property type="entry name" value="8TM_EpsH"/>
    <property type="match status" value="1"/>
</dbReference>
<dbReference type="GO" id="GO:0008233">
    <property type="term" value="F:peptidase activity"/>
    <property type="evidence" value="ECO:0007669"/>
    <property type="project" value="UniProtKB-KW"/>
</dbReference>
<feature type="transmembrane region" description="Helical" evidence="8">
    <location>
        <begin position="140"/>
        <end position="162"/>
    </location>
</feature>
<comment type="subcellular location">
    <subcellularLocation>
        <location evidence="1">Cell membrane</location>
        <topology evidence="1">Multi-pass membrane protein</topology>
    </subcellularLocation>
</comment>
<feature type="transmembrane region" description="Helical" evidence="8">
    <location>
        <begin position="80"/>
        <end position="103"/>
    </location>
</feature>
<dbReference type="EMBL" id="FNFX01000001">
    <property type="protein sequence ID" value="SDK08786.1"/>
    <property type="molecule type" value="Genomic_DNA"/>
</dbReference>
<dbReference type="AlphaFoldDB" id="A0A1G8Z165"/>
<keyword evidence="10" id="KW-1185">Reference proteome</keyword>
<dbReference type="Proteomes" id="UP000198629">
    <property type="component" value="Unassembled WGS sequence"/>
</dbReference>
<organism evidence="9 10">
    <name type="scientific">Methylophilus rhizosphaerae</name>
    <dbReference type="NCBI Taxonomy" id="492660"/>
    <lineage>
        <taxon>Bacteria</taxon>
        <taxon>Pseudomonadati</taxon>
        <taxon>Pseudomonadota</taxon>
        <taxon>Betaproteobacteria</taxon>
        <taxon>Nitrosomonadales</taxon>
        <taxon>Methylophilaceae</taxon>
        <taxon>Methylophilus</taxon>
    </lineage>
</organism>
<dbReference type="NCBIfam" id="TIGR04178">
    <property type="entry name" value="exo_archaeo"/>
    <property type="match status" value="1"/>
</dbReference>
<name>A0A1G8Z165_9PROT</name>
<dbReference type="GO" id="GO:0006508">
    <property type="term" value="P:proteolysis"/>
    <property type="evidence" value="ECO:0007669"/>
    <property type="project" value="UniProtKB-KW"/>
</dbReference>
<protein>
    <submittedName>
        <fullName evidence="9">Exosortase B</fullName>
    </submittedName>
</protein>
<dbReference type="InterPro" id="IPR026392">
    <property type="entry name" value="Exo/Archaeosortase_dom"/>
</dbReference>
<dbReference type="STRING" id="492660.SAMN05192566_0031"/>
<evidence type="ECO:0000256" key="5">
    <source>
        <dbReference type="ARBA" id="ARBA00022801"/>
    </source>
</evidence>
<sequence length="243" mass="26937">MIVFIIVCYLIATKLPALQTIKPRLSLAEKGVGGFFLLAGLLAYIIGRSQHILLIELGSQVPVLLGALWILFGFKQSRPFLFPAFFILFMLPIPQVVLSTVTLPMKIAVSTAAEWITYYTSQIPVAREGVLLFVGQYRLFVADACAGMHTLISLEALGLLYLNLVHSKSLIRNSLLAILIVPISFSANVIRVVILIFITYYLGDEVAQSYLHEFAGFVLFTIALFLIITCDSLIQWAVKRAGR</sequence>
<reference evidence="10" key="1">
    <citation type="submission" date="2016-10" db="EMBL/GenBank/DDBJ databases">
        <authorList>
            <person name="Varghese N."/>
            <person name="Submissions S."/>
        </authorList>
    </citation>
    <scope>NUCLEOTIDE SEQUENCE [LARGE SCALE GENOMIC DNA]</scope>
    <source>
        <strain evidence="10">CBMB127</strain>
    </source>
</reference>
<keyword evidence="2" id="KW-1003">Cell membrane</keyword>
<accession>A0A1G8Z165</accession>
<evidence type="ECO:0000313" key="10">
    <source>
        <dbReference type="Proteomes" id="UP000198629"/>
    </source>
</evidence>
<gene>
    <name evidence="9" type="ORF">SAMN05192566_0031</name>
</gene>
<keyword evidence="6 8" id="KW-1133">Transmembrane helix</keyword>
<evidence type="ECO:0000256" key="4">
    <source>
        <dbReference type="ARBA" id="ARBA00022692"/>
    </source>
</evidence>
<evidence type="ECO:0000256" key="8">
    <source>
        <dbReference type="SAM" id="Phobius"/>
    </source>
</evidence>
<keyword evidence="7 8" id="KW-0472">Membrane</keyword>
<proteinExistence type="predicted"/>
<evidence type="ECO:0000256" key="1">
    <source>
        <dbReference type="ARBA" id="ARBA00004651"/>
    </source>
</evidence>
<evidence type="ECO:0000313" key="9">
    <source>
        <dbReference type="EMBL" id="SDK08786.1"/>
    </source>
</evidence>
<feature type="transmembrane region" description="Helical" evidence="8">
    <location>
        <begin position="27"/>
        <end position="46"/>
    </location>
</feature>
<keyword evidence="5" id="KW-0378">Hydrolase</keyword>
<keyword evidence="4 8" id="KW-0812">Transmembrane</keyword>
<feature type="transmembrane region" description="Helical" evidence="8">
    <location>
        <begin position="174"/>
        <end position="202"/>
    </location>
</feature>
<feature type="transmembrane region" description="Helical" evidence="8">
    <location>
        <begin position="53"/>
        <end position="74"/>
    </location>
</feature>